<keyword evidence="1" id="KW-0812">Transmembrane</keyword>
<sequence>MEQTPQPADKKAENTSRFGLSAMKVLALIILTVTSAGFAGYFIINPSVGYGIFSIVLFWTFFALQVIFVKGWNRILPALAAESLLMTSPVVVAQSEVSSSLVFAWALLFLSLLSGQMSGMSKLKDSIKVPFWKVTRIALVNVISGAGLFAAMIYIFVIGPSGQAFTHFENALNAAVINPAVKIVAPDFSGGKTIDDIVTAIVRRGLESQDAFALIPAAQKDAAVTAASGVLKASLEDKLGPIDFSLSPARAIYKSVTDWIGGFSPSDKFYSGLIIVLVLWLLVKSLAIVLYIPVALVVFLVYETLIVTNLVALEYEVRSQETISLT</sequence>
<keyword evidence="1" id="KW-0472">Membrane</keyword>
<feature type="transmembrane region" description="Helical" evidence="1">
    <location>
        <begin position="138"/>
        <end position="158"/>
    </location>
</feature>
<dbReference type="EMBL" id="MFEN01000031">
    <property type="protein sequence ID" value="OGE83982.1"/>
    <property type="molecule type" value="Genomic_DNA"/>
</dbReference>
<keyword evidence="1" id="KW-1133">Transmembrane helix</keyword>
<feature type="transmembrane region" description="Helical" evidence="1">
    <location>
        <begin position="25"/>
        <end position="44"/>
    </location>
</feature>
<proteinExistence type="predicted"/>
<evidence type="ECO:0000313" key="3">
    <source>
        <dbReference type="Proteomes" id="UP000176339"/>
    </source>
</evidence>
<feature type="transmembrane region" description="Helical" evidence="1">
    <location>
        <begin position="99"/>
        <end position="117"/>
    </location>
</feature>
<protein>
    <submittedName>
        <fullName evidence="2">Uncharacterized protein</fullName>
    </submittedName>
</protein>
<evidence type="ECO:0000256" key="1">
    <source>
        <dbReference type="SAM" id="Phobius"/>
    </source>
</evidence>
<comment type="caution">
    <text evidence="2">The sequence shown here is derived from an EMBL/GenBank/DDBJ whole genome shotgun (WGS) entry which is preliminary data.</text>
</comment>
<accession>A0A1F5P275</accession>
<feature type="transmembrane region" description="Helical" evidence="1">
    <location>
        <begin position="50"/>
        <end position="68"/>
    </location>
</feature>
<reference evidence="2 3" key="1">
    <citation type="journal article" date="2016" name="Nat. Commun.">
        <title>Thousands of microbial genomes shed light on interconnected biogeochemical processes in an aquifer system.</title>
        <authorList>
            <person name="Anantharaman K."/>
            <person name="Brown C.T."/>
            <person name="Hug L.A."/>
            <person name="Sharon I."/>
            <person name="Castelle C.J."/>
            <person name="Probst A.J."/>
            <person name="Thomas B.C."/>
            <person name="Singh A."/>
            <person name="Wilkins M.J."/>
            <person name="Karaoz U."/>
            <person name="Brodie E.L."/>
            <person name="Williams K.H."/>
            <person name="Hubbard S.S."/>
            <person name="Banfield J.F."/>
        </authorList>
    </citation>
    <scope>NUCLEOTIDE SEQUENCE [LARGE SCALE GENOMIC DNA]</scope>
</reference>
<gene>
    <name evidence="2" type="ORF">A2846_04240</name>
</gene>
<evidence type="ECO:0000313" key="2">
    <source>
        <dbReference type="EMBL" id="OGE83982.1"/>
    </source>
</evidence>
<organism evidence="2 3">
    <name type="scientific">Candidatus Doudnabacteria bacterium RIFCSPHIGHO2_01_FULL_49_9</name>
    <dbReference type="NCBI Taxonomy" id="1817827"/>
    <lineage>
        <taxon>Bacteria</taxon>
        <taxon>Candidatus Doudnaibacteriota</taxon>
    </lineage>
</organism>
<name>A0A1F5P275_9BACT</name>
<dbReference type="AlphaFoldDB" id="A0A1F5P275"/>
<dbReference type="Proteomes" id="UP000176339">
    <property type="component" value="Unassembled WGS sequence"/>
</dbReference>
<feature type="transmembrane region" description="Helical" evidence="1">
    <location>
        <begin position="269"/>
        <end position="302"/>
    </location>
</feature>